<evidence type="ECO:0000256" key="2">
    <source>
        <dbReference type="SAM" id="MobiDB-lite"/>
    </source>
</evidence>
<name>A0A7R9TTV0_9VIRI</name>
<feature type="compositionally biased region" description="Low complexity" evidence="2">
    <location>
        <begin position="136"/>
        <end position="145"/>
    </location>
</feature>
<feature type="compositionally biased region" description="Polar residues" evidence="2">
    <location>
        <begin position="34"/>
        <end position="50"/>
    </location>
</feature>
<feature type="region of interest" description="Disordered" evidence="2">
    <location>
        <begin position="124"/>
        <end position="149"/>
    </location>
</feature>
<dbReference type="GO" id="GO:0005829">
    <property type="term" value="C:cytosol"/>
    <property type="evidence" value="ECO:0007669"/>
    <property type="project" value="TreeGrafter"/>
</dbReference>
<reference evidence="3" key="1">
    <citation type="submission" date="2021-01" db="EMBL/GenBank/DDBJ databases">
        <authorList>
            <person name="Corre E."/>
            <person name="Pelletier E."/>
            <person name="Niang G."/>
            <person name="Scheremetjew M."/>
            <person name="Finn R."/>
            <person name="Kale V."/>
            <person name="Holt S."/>
            <person name="Cochrane G."/>
            <person name="Meng A."/>
            <person name="Brown T."/>
            <person name="Cohen L."/>
        </authorList>
    </citation>
    <scope>NUCLEOTIDE SEQUENCE</scope>
    <source>
        <strain evidence="3">CCMP1413</strain>
    </source>
</reference>
<feature type="compositionally biased region" description="Low complexity" evidence="2">
    <location>
        <begin position="874"/>
        <end position="887"/>
    </location>
</feature>
<feature type="compositionally biased region" description="Low complexity" evidence="2">
    <location>
        <begin position="200"/>
        <end position="212"/>
    </location>
</feature>
<feature type="region of interest" description="Disordered" evidence="2">
    <location>
        <begin position="598"/>
        <end position="650"/>
    </location>
</feature>
<evidence type="ECO:0000256" key="1">
    <source>
        <dbReference type="ARBA" id="ARBA00022737"/>
    </source>
</evidence>
<feature type="compositionally biased region" description="Basic and acidic residues" evidence="2">
    <location>
        <begin position="690"/>
        <end position="726"/>
    </location>
</feature>
<feature type="compositionally biased region" description="Polar residues" evidence="2">
    <location>
        <begin position="940"/>
        <end position="957"/>
    </location>
</feature>
<feature type="compositionally biased region" description="Basic and acidic residues" evidence="2">
    <location>
        <begin position="733"/>
        <end position="748"/>
    </location>
</feature>
<gene>
    <name evidence="3" type="ORF">PCOL08062_LOCUS8940</name>
</gene>
<feature type="region of interest" description="Disordered" evidence="2">
    <location>
        <begin position="1"/>
        <end position="99"/>
    </location>
</feature>
<evidence type="ECO:0000313" key="3">
    <source>
        <dbReference type="EMBL" id="CAD8245034.1"/>
    </source>
</evidence>
<protein>
    <submittedName>
        <fullName evidence="3">Uncharacterized protein</fullName>
    </submittedName>
</protein>
<feature type="compositionally biased region" description="Polar residues" evidence="2">
    <location>
        <begin position="1412"/>
        <end position="1427"/>
    </location>
</feature>
<feature type="compositionally biased region" description="Basic and acidic residues" evidence="2">
    <location>
        <begin position="666"/>
        <end position="675"/>
    </location>
</feature>
<feature type="region of interest" description="Disordered" evidence="2">
    <location>
        <begin position="1111"/>
        <end position="1219"/>
    </location>
</feature>
<dbReference type="PANTHER" id="PTHR43215">
    <property type="entry name" value="RADIAL SPOKE HEAD 1 HOMOLOG"/>
    <property type="match status" value="1"/>
</dbReference>
<feature type="compositionally biased region" description="Low complexity" evidence="2">
    <location>
        <begin position="1175"/>
        <end position="1219"/>
    </location>
</feature>
<feature type="region of interest" description="Disordered" evidence="2">
    <location>
        <begin position="1403"/>
        <end position="1433"/>
    </location>
</feature>
<sequence>MAGAAGPAAGGGGGAGDAKPRSSSSFAGAPGGRPSSTSASAGTRYSSDYSRFSHIGAGDEGSDDDSAAPGEWERERGARAGTGPGEGAGTRDAKAGGGQQAIEVHGAQGGGASDVAVAATAGAAHGAPAGGGSAGAAGAPGASAGAAGGEHADNCAIVADAVDSLRPGASGSECNDADSLEDQVERHTAPPGAAPGGGCSTAAHTQSTSTSAGGDSKAVREAAEGATAVEDGDAGPSDHEVEPSYPGYDGERCADNRPHGYGVYRYKDGAVYEGYWSNGQKCSWGRQNYANGKVYEGDWRDGKWDGQGFACFPNGTKYTGGWRGNKRDGHGKQEFADGSVYEGNYCEDRREGHGKMTFADGRTYNGDWKADKWWGEGTATFPNGGRYNGGWRDDRREGTGKETFAAGGSYEGGWVSDRREGLGREVWPNGDVYEGEYVQGQMEGHGICRYADGRVYEGEWRKGKWWGEGTAIFANGNKYSGGWRASRREGRGKQVYHSDNGSYDGDWLNDKKHGRGLEIWGNGDMYEGEYKDGHRDGHGVFTSHTGEVYEGKFKEGKRHGQGKLTKPDLTEQWGVWHHGAFQGKQLSDRASSARAHLQAKLKQRKQAKNGGDVDGNAGDASVEAGSAGGGSASAAETGRHKRAAEAAEAAEAAAEAAAAELLAEEENTKKAAEDKKKRKQQKAKDKKRAKAEAERAKAEAERAKEAELAKSEAEKTKAAAEAKKVAEAAQAKASEKAPEARKDAEELKPAAQAVVKAPAPGAAAAVVNEGAPAHASAPQISAAISKIGALNLGATTNAVHTAADNSDEWEAVGRGKKKKNKNRVTDAAGDNLKPPNAPMPPAFGPRAGPDISGSKFQGRAASVPPLGGATSSRHVAAQHQLAHAKQQGVPRPLSLEAGGRAVPPMTKLATMPAGHDLGGGSHGQPGSEQNSRTKIADHSQAAQDVQKTRTDLSSLQHPRSAPARTVPADMPVSTTTDLSRSEPAARLSGTRSAGPALQAAEKQQAAMAGGAHVQQASGGRGPPSATQVNSQAGRSHAATPNVPMNADGGPSHAMPQLQPGTASQNYGYSLFGGVVGGLGASFGGGTSASTFGTTAGGASYSLFGGPGLGSVANPPAHLQPSAAKMHQHQVADVSSTARGSESARSRPGEGTQRLSQAEQQQASVHQQQQHHHQQQRQMQPQPQQQPPQHAQRQQQRQQLLQQQQQQQAPDLTQATVQHHQQLVQQQPQMGVAYGLRMPQVLPGAHAFNAVPDVGAKGTMFGAVHPDSARVQFMHARDVSSSGGAGSAGGVRAPANMHAPAPPSTVLGTGGGRDASTQQHMQAGVYAGHTQGAHPEFRASAQVIQAHAPFGQAIQHRPQGLMYGQYSGSAAGGVMHSTGPGVHVHVGGGPVAAHLSLPAVGHVQPSARPQADAQMNLSGASAPNQDASSYGPGV</sequence>
<keyword evidence="1" id="KW-0677">Repeat</keyword>
<feature type="compositionally biased region" description="Low complexity" evidence="2">
    <location>
        <begin position="608"/>
        <end position="625"/>
    </location>
</feature>
<feature type="compositionally biased region" description="Polar residues" evidence="2">
    <location>
        <begin position="924"/>
        <end position="933"/>
    </location>
</feature>
<dbReference type="PANTHER" id="PTHR43215:SF14">
    <property type="entry name" value="RADIAL SPOKE HEAD 1 HOMOLOG"/>
    <property type="match status" value="1"/>
</dbReference>
<dbReference type="Pfam" id="PF02493">
    <property type="entry name" value="MORN"/>
    <property type="match status" value="14"/>
</dbReference>
<dbReference type="EMBL" id="HBDZ01011689">
    <property type="protein sequence ID" value="CAD8245034.1"/>
    <property type="molecule type" value="Transcribed_RNA"/>
</dbReference>
<feature type="compositionally biased region" description="Polar residues" evidence="2">
    <location>
        <begin position="1024"/>
        <end position="1033"/>
    </location>
</feature>
<dbReference type="Gene3D" id="2.20.110.10">
    <property type="entry name" value="Histone H3 K4-specific methyltransferase SET7/9 N-terminal domain"/>
    <property type="match status" value="6"/>
</dbReference>
<feature type="region of interest" description="Disordered" evidence="2">
    <location>
        <begin position="665"/>
        <end position="750"/>
    </location>
</feature>
<dbReference type="SUPFAM" id="SSF82185">
    <property type="entry name" value="Histone H3 K4-specific methyltransferase SET7/9 N-terminal domain"/>
    <property type="match status" value="3"/>
</dbReference>
<proteinExistence type="predicted"/>
<feature type="compositionally biased region" description="Low complexity" evidence="2">
    <location>
        <begin position="1156"/>
        <end position="1167"/>
    </location>
</feature>
<feature type="compositionally biased region" description="Basic residues" evidence="2">
    <location>
        <begin position="676"/>
        <end position="689"/>
    </location>
</feature>
<dbReference type="GO" id="GO:0016020">
    <property type="term" value="C:membrane"/>
    <property type="evidence" value="ECO:0007669"/>
    <property type="project" value="UniProtKB-ARBA"/>
</dbReference>
<dbReference type="InterPro" id="IPR003409">
    <property type="entry name" value="MORN"/>
</dbReference>
<dbReference type="SMART" id="SM00698">
    <property type="entry name" value="MORN"/>
    <property type="match status" value="14"/>
</dbReference>
<organism evidence="3">
    <name type="scientific">Prasinoderma coloniale</name>
    <dbReference type="NCBI Taxonomy" id="156133"/>
    <lineage>
        <taxon>Eukaryota</taxon>
        <taxon>Viridiplantae</taxon>
        <taxon>Prasinodermophyta</taxon>
        <taxon>Prasinodermophyceae</taxon>
        <taxon>Prasinodermales</taxon>
        <taxon>Prasinodermaceae</taxon>
        <taxon>Prasinoderma</taxon>
    </lineage>
</organism>
<accession>A0A7R9TTV0</accession>
<feature type="region of interest" description="Disordered" evidence="2">
    <location>
        <begin position="165"/>
        <end position="253"/>
    </location>
</feature>
<feature type="region of interest" description="Disordered" evidence="2">
    <location>
        <begin position="807"/>
        <end position="1060"/>
    </location>
</feature>
<feature type="compositionally biased region" description="Basic residues" evidence="2">
    <location>
        <begin position="598"/>
        <end position="607"/>
    </location>
</feature>